<feature type="coiled-coil region" evidence="1">
    <location>
        <begin position="53"/>
        <end position="80"/>
    </location>
</feature>
<keyword evidence="1" id="KW-0175">Coiled coil</keyword>
<evidence type="ECO:0000256" key="1">
    <source>
        <dbReference type="SAM" id="Coils"/>
    </source>
</evidence>
<dbReference type="Proteomes" id="UP000199517">
    <property type="component" value="Unassembled WGS sequence"/>
</dbReference>
<dbReference type="InterPro" id="IPR027417">
    <property type="entry name" value="P-loop_NTPase"/>
</dbReference>
<dbReference type="GO" id="GO:0006260">
    <property type="term" value="P:DNA replication"/>
    <property type="evidence" value="ECO:0007669"/>
    <property type="project" value="TreeGrafter"/>
</dbReference>
<name>A0A1I1YJX1_9BURK</name>
<reference evidence="4" key="1">
    <citation type="submission" date="2016-10" db="EMBL/GenBank/DDBJ databases">
        <authorList>
            <person name="Varghese N."/>
            <person name="Submissions S."/>
        </authorList>
    </citation>
    <scope>NUCLEOTIDE SEQUENCE [LARGE SCALE GENOMIC DNA]</scope>
    <source>
        <strain evidence="4">DSM 7481</strain>
    </source>
</reference>
<dbReference type="Pfam" id="PF01695">
    <property type="entry name" value="IstB_IS21"/>
    <property type="match status" value="1"/>
</dbReference>
<keyword evidence="4" id="KW-1185">Reference proteome</keyword>
<dbReference type="InterPro" id="IPR002611">
    <property type="entry name" value="IstB_ATP-bd"/>
</dbReference>
<evidence type="ECO:0000259" key="2">
    <source>
        <dbReference type="Pfam" id="PF01695"/>
    </source>
</evidence>
<proteinExistence type="predicted"/>
<keyword evidence="3" id="KW-0378">Hydrolase</keyword>
<evidence type="ECO:0000313" key="3">
    <source>
        <dbReference type="EMBL" id="SFE19328.1"/>
    </source>
</evidence>
<dbReference type="STRING" id="32040.SAMN04489710_11831"/>
<dbReference type="AlphaFoldDB" id="A0A1I1YJX1"/>
<sequence>MDASSSPVGAPEAQAATAAVSRQQLCDTHGEYESFQRWPGSRLWTGCPACEREHALQRQAEEAEQRRQEAEVHAERVRANRLKVSGLEGRMLRSGFDTFQADTPEQRVVLEACKSFVSPLASEDGGGLWLMGLPGTGKTHLGSAMVSHVINTERKRACIYSARELVRMLRASWDRSSAPAEGADWQPTTEDQIIDFVGTAGLFVLDEIGTGFNSSAEQTQLFDIIDLRYKHCLPTVLISNLDVDGIRAALGERSFDRLREGARVLTCTWPSHRGR</sequence>
<dbReference type="SUPFAM" id="SSF52540">
    <property type="entry name" value="P-loop containing nucleoside triphosphate hydrolases"/>
    <property type="match status" value="1"/>
</dbReference>
<gene>
    <name evidence="3" type="ORF">SAMN04489710_11831</name>
</gene>
<keyword evidence="3" id="KW-0547">Nucleotide-binding</keyword>
<protein>
    <submittedName>
        <fullName evidence="3">Phage DNA replication protein (Predicted replicative helicase loader)</fullName>
    </submittedName>
</protein>
<accession>A0A1I1YJX1</accession>
<keyword evidence="3" id="KW-0067">ATP-binding</keyword>
<dbReference type="EMBL" id="FOMQ01000018">
    <property type="protein sequence ID" value="SFE19328.1"/>
    <property type="molecule type" value="Genomic_DNA"/>
</dbReference>
<dbReference type="Gene3D" id="3.40.50.300">
    <property type="entry name" value="P-loop containing nucleotide triphosphate hydrolases"/>
    <property type="match status" value="1"/>
</dbReference>
<dbReference type="GO" id="GO:0004386">
    <property type="term" value="F:helicase activity"/>
    <property type="evidence" value="ECO:0007669"/>
    <property type="project" value="UniProtKB-KW"/>
</dbReference>
<dbReference type="RefSeq" id="WP_175526090.1">
    <property type="nucleotide sequence ID" value="NZ_FOMQ01000018.1"/>
</dbReference>
<keyword evidence="3" id="KW-0347">Helicase</keyword>
<dbReference type="PANTHER" id="PTHR30050:SF4">
    <property type="entry name" value="ATP-BINDING PROTEIN RV3427C IN INSERTION SEQUENCE-RELATED"/>
    <property type="match status" value="1"/>
</dbReference>
<dbReference type="PANTHER" id="PTHR30050">
    <property type="entry name" value="CHROMOSOMAL REPLICATION INITIATOR PROTEIN DNAA"/>
    <property type="match status" value="1"/>
</dbReference>
<organism evidence="3 4">
    <name type="scientific">Paracidovorax konjaci</name>
    <dbReference type="NCBI Taxonomy" id="32040"/>
    <lineage>
        <taxon>Bacteria</taxon>
        <taxon>Pseudomonadati</taxon>
        <taxon>Pseudomonadota</taxon>
        <taxon>Betaproteobacteria</taxon>
        <taxon>Burkholderiales</taxon>
        <taxon>Comamonadaceae</taxon>
        <taxon>Paracidovorax</taxon>
    </lineage>
</organism>
<evidence type="ECO:0000313" key="4">
    <source>
        <dbReference type="Proteomes" id="UP000199517"/>
    </source>
</evidence>
<dbReference type="GO" id="GO:0005524">
    <property type="term" value="F:ATP binding"/>
    <property type="evidence" value="ECO:0007669"/>
    <property type="project" value="InterPro"/>
</dbReference>
<feature type="domain" description="IstB-like ATP-binding" evidence="2">
    <location>
        <begin position="68"/>
        <end position="253"/>
    </location>
</feature>